<reference evidence="1" key="2">
    <citation type="submission" date="2021-08" db="EMBL/GenBank/DDBJ databases">
        <authorList>
            <person name="Gostincar C."/>
            <person name="Sun X."/>
            <person name="Song Z."/>
            <person name="Gunde-Cimerman N."/>
        </authorList>
    </citation>
    <scope>NUCLEOTIDE SEQUENCE</scope>
    <source>
        <strain evidence="1">EXF-9911</strain>
    </source>
</reference>
<evidence type="ECO:0008006" key="3">
    <source>
        <dbReference type="Google" id="ProtNLM"/>
    </source>
</evidence>
<sequence>MLAPPVDIEIAACLPGKDHSEGGKWHNQGPPQHMTDVLERTKVPPHAKDITEELTPFMEEYFWRVDNGTQKQLFETMFTPNGMYYNNGFKQIVHGAADAEHLDNAIPQRPWLKHQIDRMAICPTFDNDGPVLVHVLGSHWNGLRKTQDKAEQAKDMDARQNLPFSETFEVVKVDEQWKINRVILMMHMDLKVLLAKFGVHKGAPS</sequence>
<dbReference type="AlphaFoldDB" id="A0A9P8ERQ8"/>
<evidence type="ECO:0000313" key="1">
    <source>
        <dbReference type="EMBL" id="KAG9696499.1"/>
    </source>
</evidence>
<dbReference type="Gene3D" id="3.10.450.50">
    <property type="match status" value="1"/>
</dbReference>
<dbReference type="InterPro" id="IPR032710">
    <property type="entry name" value="NTF2-like_dom_sf"/>
</dbReference>
<reference evidence="1" key="1">
    <citation type="journal article" date="2021" name="J Fungi (Basel)">
        <title>Virulence traits and population genomics of the black yeast Aureobasidium melanogenum.</title>
        <authorList>
            <person name="Cernosa A."/>
            <person name="Sun X."/>
            <person name="Gostincar C."/>
            <person name="Fang C."/>
            <person name="Gunde-Cimerman N."/>
            <person name="Song Z."/>
        </authorList>
    </citation>
    <scope>NUCLEOTIDE SEQUENCE</scope>
    <source>
        <strain evidence="1">EXF-9911</strain>
    </source>
</reference>
<dbReference type="SUPFAM" id="SSF54427">
    <property type="entry name" value="NTF2-like"/>
    <property type="match status" value="1"/>
</dbReference>
<proteinExistence type="predicted"/>
<gene>
    <name evidence="1" type="ORF">KCU76_g3668</name>
</gene>
<dbReference type="EMBL" id="JAHFXF010000100">
    <property type="protein sequence ID" value="KAG9696499.1"/>
    <property type="molecule type" value="Genomic_DNA"/>
</dbReference>
<accession>A0A9P8ERQ8</accession>
<comment type="caution">
    <text evidence="1">The sequence shown here is derived from an EMBL/GenBank/DDBJ whole genome shotgun (WGS) entry which is preliminary data.</text>
</comment>
<protein>
    <recommendedName>
        <fullName evidence="3">SnoaL-like domain-containing protein</fullName>
    </recommendedName>
</protein>
<dbReference type="OrthoDB" id="3813883at2759"/>
<organism evidence="1 2">
    <name type="scientific">Aureobasidium melanogenum</name>
    <name type="common">Aureobasidium pullulans var. melanogenum</name>
    <dbReference type="NCBI Taxonomy" id="46634"/>
    <lineage>
        <taxon>Eukaryota</taxon>
        <taxon>Fungi</taxon>
        <taxon>Dikarya</taxon>
        <taxon>Ascomycota</taxon>
        <taxon>Pezizomycotina</taxon>
        <taxon>Dothideomycetes</taxon>
        <taxon>Dothideomycetidae</taxon>
        <taxon>Dothideales</taxon>
        <taxon>Saccotheciaceae</taxon>
        <taxon>Aureobasidium</taxon>
    </lineage>
</organism>
<feature type="non-terminal residue" evidence="1">
    <location>
        <position position="205"/>
    </location>
</feature>
<dbReference type="Proteomes" id="UP000779574">
    <property type="component" value="Unassembled WGS sequence"/>
</dbReference>
<evidence type="ECO:0000313" key="2">
    <source>
        <dbReference type="Proteomes" id="UP000779574"/>
    </source>
</evidence>
<name>A0A9P8ERQ8_AURME</name>